<feature type="non-terminal residue" evidence="2">
    <location>
        <position position="1"/>
    </location>
</feature>
<sequence>LSDLGVRSRRPPDSIEPSKNVPPEVPDSEWEIRTGRAIYVLQETLPDFFRTGLITSVDKATGAPRIPPSTFTHSANITFLENHVVDKDEEPLYSSNVCLSYTPPVELPAPFPKTFQVEGLQMYLATCGLTRRTMNALYSDLVIRNVKLITNTPTPARSSGSQKRRISREKSILLRSIVTGTARVSGKKGEWEIESIYTFSPTTGLILKHIVNSIHPAPHQAVYDSLRLSFGKVLGLEWGVGNSSTTVNGAAYDG</sequence>
<feature type="region of interest" description="Disordered" evidence="1">
    <location>
        <begin position="1"/>
        <end position="27"/>
    </location>
</feature>
<dbReference type="Proteomes" id="UP000053424">
    <property type="component" value="Unassembled WGS sequence"/>
</dbReference>
<accession>A0A0C3CVI9</accession>
<reference evidence="3" key="2">
    <citation type="submission" date="2015-01" db="EMBL/GenBank/DDBJ databases">
        <title>Evolutionary Origins and Diversification of the Mycorrhizal Mutualists.</title>
        <authorList>
            <consortium name="DOE Joint Genome Institute"/>
            <consortium name="Mycorrhizal Genomics Consortium"/>
            <person name="Kohler A."/>
            <person name="Kuo A."/>
            <person name="Nagy L.G."/>
            <person name="Floudas D."/>
            <person name="Copeland A."/>
            <person name="Barry K.W."/>
            <person name="Cichocki N."/>
            <person name="Veneault-Fourrey C."/>
            <person name="LaButti K."/>
            <person name="Lindquist E.A."/>
            <person name="Lipzen A."/>
            <person name="Lundell T."/>
            <person name="Morin E."/>
            <person name="Murat C."/>
            <person name="Riley R."/>
            <person name="Ohm R."/>
            <person name="Sun H."/>
            <person name="Tunlid A."/>
            <person name="Henrissat B."/>
            <person name="Grigoriev I.V."/>
            <person name="Hibbett D.S."/>
            <person name="Martin F."/>
        </authorList>
    </citation>
    <scope>NUCLEOTIDE SEQUENCE [LARGE SCALE GENOMIC DNA]</scope>
    <source>
        <strain evidence="3">h7</strain>
    </source>
</reference>
<keyword evidence="3" id="KW-1185">Reference proteome</keyword>
<dbReference type="EMBL" id="KN831769">
    <property type="protein sequence ID" value="KIM47876.1"/>
    <property type="molecule type" value="Genomic_DNA"/>
</dbReference>
<name>A0A0C3CVI9_HEBCY</name>
<evidence type="ECO:0000256" key="1">
    <source>
        <dbReference type="SAM" id="MobiDB-lite"/>
    </source>
</evidence>
<reference evidence="2 3" key="1">
    <citation type="submission" date="2014-04" db="EMBL/GenBank/DDBJ databases">
        <authorList>
            <consortium name="DOE Joint Genome Institute"/>
            <person name="Kuo A."/>
            <person name="Gay G."/>
            <person name="Dore J."/>
            <person name="Kohler A."/>
            <person name="Nagy L.G."/>
            <person name="Floudas D."/>
            <person name="Copeland A."/>
            <person name="Barry K.W."/>
            <person name="Cichocki N."/>
            <person name="Veneault-Fourrey C."/>
            <person name="LaButti K."/>
            <person name="Lindquist E.A."/>
            <person name="Lipzen A."/>
            <person name="Lundell T."/>
            <person name="Morin E."/>
            <person name="Murat C."/>
            <person name="Sun H."/>
            <person name="Tunlid A."/>
            <person name="Henrissat B."/>
            <person name="Grigoriev I.V."/>
            <person name="Hibbett D.S."/>
            <person name="Martin F."/>
            <person name="Nordberg H.P."/>
            <person name="Cantor M.N."/>
            <person name="Hua S.X."/>
        </authorList>
    </citation>
    <scope>NUCLEOTIDE SEQUENCE [LARGE SCALE GENOMIC DNA]</scope>
    <source>
        <strain evidence="3">h7</strain>
    </source>
</reference>
<dbReference type="OrthoDB" id="1099063at2759"/>
<protein>
    <submittedName>
        <fullName evidence="2">Uncharacterized protein</fullName>
    </submittedName>
</protein>
<dbReference type="AlphaFoldDB" id="A0A0C3CVI9"/>
<evidence type="ECO:0000313" key="2">
    <source>
        <dbReference type="EMBL" id="KIM47876.1"/>
    </source>
</evidence>
<dbReference type="HOGENOM" id="CLU_056758_0_0_1"/>
<proteinExistence type="predicted"/>
<dbReference type="STRING" id="686832.A0A0C3CVI9"/>
<gene>
    <name evidence="2" type="ORF">M413DRAFT_34998</name>
</gene>
<organism evidence="2 3">
    <name type="scientific">Hebeloma cylindrosporum</name>
    <dbReference type="NCBI Taxonomy" id="76867"/>
    <lineage>
        <taxon>Eukaryota</taxon>
        <taxon>Fungi</taxon>
        <taxon>Dikarya</taxon>
        <taxon>Basidiomycota</taxon>
        <taxon>Agaricomycotina</taxon>
        <taxon>Agaricomycetes</taxon>
        <taxon>Agaricomycetidae</taxon>
        <taxon>Agaricales</taxon>
        <taxon>Agaricineae</taxon>
        <taxon>Hymenogastraceae</taxon>
        <taxon>Hebeloma</taxon>
    </lineage>
</organism>
<feature type="non-terminal residue" evidence="2">
    <location>
        <position position="254"/>
    </location>
</feature>
<evidence type="ECO:0000313" key="3">
    <source>
        <dbReference type="Proteomes" id="UP000053424"/>
    </source>
</evidence>